<gene>
    <name evidence="1" type="ORF">MENT_LOCUS3345</name>
</gene>
<evidence type="ECO:0000313" key="2">
    <source>
        <dbReference type="Proteomes" id="UP000580250"/>
    </source>
</evidence>
<dbReference type="InterPro" id="IPR011990">
    <property type="entry name" value="TPR-like_helical_dom_sf"/>
</dbReference>
<evidence type="ECO:0000313" key="1">
    <source>
        <dbReference type="EMBL" id="CAD2131467.1"/>
    </source>
</evidence>
<name>A0A6V7TUH6_MELEN</name>
<reference evidence="1 2" key="1">
    <citation type="submission" date="2020-08" db="EMBL/GenBank/DDBJ databases">
        <authorList>
            <person name="Koutsovoulos G."/>
            <person name="Danchin GJ E."/>
        </authorList>
    </citation>
    <scope>NUCLEOTIDE SEQUENCE [LARGE SCALE GENOMIC DNA]</scope>
</reference>
<dbReference type="AlphaFoldDB" id="A0A6V7TUH6"/>
<comment type="caution">
    <text evidence="1">The sequence shown here is derived from an EMBL/GenBank/DDBJ whole genome shotgun (WGS) entry which is preliminary data.</text>
</comment>
<dbReference type="Gene3D" id="1.25.40.10">
    <property type="entry name" value="Tetratricopeptide repeat domain"/>
    <property type="match status" value="1"/>
</dbReference>
<organism evidence="1 2">
    <name type="scientific">Meloidogyne enterolobii</name>
    <name type="common">Root-knot nematode worm</name>
    <name type="synonym">Meloidogyne mayaguensis</name>
    <dbReference type="NCBI Taxonomy" id="390850"/>
    <lineage>
        <taxon>Eukaryota</taxon>
        <taxon>Metazoa</taxon>
        <taxon>Ecdysozoa</taxon>
        <taxon>Nematoda</taxon>
        <taxon>Chromadorea</taxon>
        <taxon>Rhabditida</taxon>
        <taxon>Tylenchina</taxon>
        <taxon>Tylenchomorpha</taxon>
        <taxon>Tylenchoidea</taxon>
        <taxon>Meloidogynidae</taxon>
        <taxon>Meloidogyninae</taxon>
        <taxon>Meloidogyne</taxon>
    </lineage>
</organism>
<protein>
    <submittedName>
        <fullName evidence="1">Uncharacterized protein</fullName>
    </submittedName>
</protein>
<dbReference type="Proteomes" id="UP000580250">
    <property type="component" value="Unassembled WGS sequence"/>
</dbReference>
<sequence>MSTNLHNIVITAKRMIAQRKTPDEVHEYLEECLANVTKDDPGFYLEIGKLYLLLSLNKSFENRRNFLEKALVFCDRALEYIDTADVLALKCRLLGYLLACVNSELKLKERVRKTYEIHKLLTKLESKDSNHHEIPLIKGLMFFHISELPKYQLYGAIGFLKFFCCSSDNFKNLEKSLQKASYQKALDNLLKYQVQSIEREYFLADCYKSMGKKNEARRCFIKMRDIKKRKDRTVYEEELIEEGNEKF</sequence>
<dbReference type="EMBL" id="CAJEWN010000010">
    <property type="protein sequence ID" value="CAD2131467.1"/>
    <property type="molecule type" value="Genomic_DNA"/>
</dbReference>
<proteinExistence type="predicted"/>
<accession>A0A6V7TUH6</accession>